<dbReference type="SMART" id="SM00034">
    <property type="entry name" value="CLECT"/>
    <property type="match status" value="1"/>
</dbReference>
<keyword evidence="9" id="KW-1015">Disulfide bond</keyword>
<evidence type="ECO:0000256" key="3">
    <source>
        <dbReference type="ARBA" id="ARBA00010147"/>
    </source>
</evidence>
<dbReference type="SUPFAM" id="SSF56436">
    <property type="entry name" value="C-type lectin-like"/>
    <property type="match status" value="1"/>
</dbReference>
<comment type="subcellular location">
    <subcellularLocation>
        <location evidence="2">Secreted</location>
    </subcellularLocation>
</comment>
<dbReference type="GO" id="GO:0001868">
    <property type="term" value="P:regulation of complement activation, lectin pathway"/>
    <property type="evidence" value="ECO:0007669"/>
    <property type="project" value="UniProtKB-ARBA"/>
</dbReference>
<comment type="similarity">
    <text evidence="3">Belongs to the fucolectin family.</text>
</comment>
<evidence type="ECO:0000256" key="10">
    <source>
        <dbReference type="SAM" id="SignalP"/>
    </source>
</evidence>
<dbReference type="PANTHER" id="PTHR45713">
    <property type="entry name" value="FTP DOMAIN-CONTAINING PROTEIN"/>
    <property type="match status" value="1"/>
</dbReference>
<dbReference type="InterPro" id="IPR016187">
    <property type="entry name" value="CTDL_fold"/>
</dbReference>
<dbReference type="Pfam" id="PF00059">
    <property type="entry name" value="Lectin_C"/>
    <property type="match status" value="1"/>
</dbReference>
<evidence type="ECO:0000256" key="1">
    <source>
        <dbReference type="ARBA" id="ARBA00002219"/>
    </source>
</evidence>
<proteinExistence type="inferred from homology"/>
<evidence type="ECO:0000259" key="11">
    <source>
        <dbReference type="PROSITE" id="PS50041"/>
    </source>
</evidence>
<name>A0AAW1ERS9_ZOAVI</name>
<dbReference type="InterPro" id="IPR051941">
    <property type="entry name" value="BG_Antigen-Binding_Lectin"/>
</dbReference>
<evidence type="ECO:0000256" key="7">
    <source>
        <dbReference type="ARBA" id="ARBA00022734"/>
    </source>
</evidence>
<feature type="domain" description="C-type lectin" evidence="11">
    <location>
        <begin position="506"/>
        <end position="611"/>
    </location>
</feature>
<dbReference type="Gene3D" id="3.10.100.10">
    <property type="entry name" value="Mannose-Binding Protein A, subunit A"/>
    <property type="match status" value="1"/>
</dbReference>
<evidence type="ECO:0000256" key="4">
    <source>
        <dbReference type="ARBA" id="ARBA00011233"/>
    </source>
</evidence>
<dbReference type="Gene3D" id="2.60.120.260">
    <property type="entry name" value="Galactose-binding domain-like"/>
    <property type="match status" value="3"/>
</dbReference>
<keyword evidence="6" id="KW-0479">Metal-binding</keyword>
<dbReference type="AlphaFoldDB" id="A0AAW1ERS9"/>
<evidence type="ECO:0000256" key="5">
    <source>
        <dbReference type="ARBA" id="ARBA00022525"/>
    </source>
</evidence>
<protein>
    <recommendedName>
        <fullName evidence="11">C-type lectin domain-containing protein</fullName>
    </recommendedName>
</protein>
<dbReference type="CDD" id="cd00037">
    <property type="entry name" value="CLECT"/>
    <property type="match status" value="1"/>
</dbReference>
<evidence type="ECO:0000313" key="12">
    <source>
        <dbReference type="EMBL" id="KAK9524941.1"/>
    </source>
</evidence>
<evidence type="ECO:0000256" key="6">
    <source>
        <dbReference type="ARBA" id="ARBA00022723"/>
    </source>
</evidence>
<dbReference type="InterPro" id="IPR008979">
    <property type="entry name" value="Galactose-bd-like_sf"/>
</dbReference>
<dbReference type="GO" id="GO:0042806">
    <property type="term" value="F:fucose binding"/>
    <property type="evidence" value="ECO:0007669"/>
    <property type="project" value="UniProtKB-ARBA"/>
</dbReference>
<keyword evidence="10" id="KW-0732">Signal</keyword>
<gene>
    <name evidence="12" type="ORF">VZT92_017298</name>
</gene>
<dbReference type="GO" id="GO:0005576">
    <property type="term" value="C:extracellular region"/>
    <property type="evidence" value="ECO:0007669"/>
    <property type="project" value="UniProtKB-SubCell"/>
</dbReference>
<keyword evidence="7" id="KW-0430">Lectin</keyword>
<dbReference type="InterPro" id="IPR018378">
    <property type="entry name" value="C-type_lectin_CS"/>
</dbReference>
<evidence type="ECO:0000256" key="2">
    <source>
        <dbReference type="ARBA" id="ARBA00004613"/>
    </source>
</evidence>
<feature type="signal peptide" evidence="10">
    <location>
        <begin position="1"/>
        <end position="24"/>
    </location>
</feature>
<dbReference type="PANTHER" id="PTHR45713:SF8">
    <property type="entry name" value="SI:CH211-215K15.4"/>
    <property type="match status" value="1"/>
</dbReference>
<dbReference type="InterPro" id="IPR001304">
    <property type="entry name" value="C-type_lectin-like"/>
</dbReference>
<dbReference type="Pfam" id="PF22633">
    <property type="entry name" value="F5_F8_type_C_2"/>
    <property type="match status" value="3"/>
</dbReference>
<dbReference type="InterPro" id="IPR016186">
    <property type="entry name" value="C-type_lectin-like/link_sf"/>
</dbReference>
<organism evidence="12 13">
    <name type="scientific">Zoarces viviparus</name>
    <name type="common">Viviparous eelpout</name>
    <name type="synonym">Blennius viviparus</name>
    <dbReference type="NCBI Taxonomy" id="48416"/>
    <lineage>
        <taxon>Eukaryota</taxon>
        <taxon>Metazoa</taxon>
        <taxon>Chordata</taxon>
        <taxon>Craniata</taxon>
        <taxon>Vertebrata</taxon>
        <taxon>Euteleostomi</taxon>
        <taxon>Actinopterygii</taxon>
        <taxon>Neopterygii</taxon>
        <taxon>Teleostei</taxon>
        <taxon>Neoteleostei</taxon>
        <taxon>Acanthomorphata</taxon>
        <taxon>Eupercaria</taxon>
        <taxon>Perciformes</taxon>
        <taxon>Cottioidei</taxon>
        <taxon>Zoarcales</taxon>
        <taxon>Zoarcidae</taxon>
        <taxon>Zoarcinae</taxon>
        <taxon>Zoarces</taxon>
    </lineage>
</organism>
<evidence type="ECO:0000256" key="8">
    <source>
        <dbReference type="ARBA" id="ARBA00022837"/>
    </source>
</evidence>
<dbReference type="InterPro" id="IPR006585">
    <property type="entry name" value="FTP1"/>
</dbReference>
<evidence type="ECO:0000256" key="9">
    <source>
        <dbReference type="ARBA" id="ARBA00023157"/>
    </source>
</evidence>
<reference evidence="12 13" key="1">
    <citation type="journal article" date="2024" name="Genome Biol. Evol.">
        <title>Chromosome-level genome assembly of the viviparous eelpout Zoarces viviparus.</title>
        <authorList>
            <person name="Fuhrmann N."/>
            <person name="Brasseur M.V."/>
            <person name="Bakowski C.E."/>
            <person name="Podsiadlowski L."/>
            <person name="Prost S."/>
            <person name="Krehenwinkel H."/>
            <person name="Mayer C."/>
        </authorList>
    </citation>
    <scope>NUCLEOTIDE SEQUENCE [LARGE SCALE GENOMIC DNA]</scope>
    <source>
        <strain evidence="12">NO-MEL_2022_Ind0_liver</strain>
    </source>
</reference>
<keyword evidence="8" id="KW-0106">Calcium</keyword>
<comment type="caution">
    <text evidence="12">The sequence shown here is derived from an EMBL/GenBank/DDBJ whole genome shotgun (WGS) entry which is preliminary data.</text>
</comment>
<accession>A0AAW1ERS9</accession>
<dbReference type="PROSITE" id="PS50041">
    <property type="entry name" value="C_TYPE_LECTIN_2"/>
    <property type="match status" value="1"/>
</dbReference>
<comment type="subunit">
    <text evidence="4">Homotrimer.</text>
</comment>
<sequence length="632" mass="69059">MNVKSQHIWILIGISLMLTSGALAGTLLHNVALNQQAVQSSQAWTGGISGAAGGAVDGNKDVRFGERSCTLTKEEPDPWWRVDLQDVYNIIAVTITQRDLSESLLVGGEIWIGKSTDANDTGNVRCAVMANIPAGLTVHFSFSAIEGRYVTVLLPGSQRTLSLCEVEVFPVEYVYPFSNVALKGDVAQSSTLSFAAAARAIDGRRNSFYSSGFCSHTAEDEADPWWRVDLRRTHVVTSVKVTNRGDCCAERLDGAEIRIGNSLENNGNNNPRCASISHIRAGKTNTYRCDGGSMDGRFVNVIIPGERKTLTLCEVEVYGAPAAEPLLNVASQKPTAQAFSLSIFGPPSNAVSGCRSGELFWGGCCSETALLIHPWWRVDLLTVHKVTAVSILNRRSCCTEWLSGAEIRIGNSKPGVANPRCGAMSSTAGTFTFTFNCAGMEGRYVTVMIPRFATLSLCEVEVFASPTVPEVITPSAPTAAPPPPPPTVNVLLNGRHVTVVGKRLCWSDALFFCRHHHWDLLSLRSQEEQSQVEQLLSSSPFPLTDHVWLGLRRYLMEDAWFWMSGGAMTFTKWPQEIAPQRFSEPCGGMARGERFQWEDRPCDQLLNFICQSGPEFGAQRVYYSSTDQATSP</sequence>
<dbReference type="GO" id="GO:0010185">
    <property type="term" value="P:regulation of cellular defense response"/>
    <property type="evidence" value="ECO:0007669"/>
    <property type="project" value="UniProtKB-ARBA"/>
</dbReference>
<dbReference type="SUPFAM" id="SSF49785">
    <property type="entry name" value="Galactose-binding domain-like"/>
    <property type="match status" value="3"/>
</dbReference>
<dbReference type="PROSITE" id="PS00615">
    <property type="entry name" value="C_TYPE_LECTIN_1"/>
    <property type="match status" value="1"/>
</dbReference>
<dbReference type="EMBL" id="JBCEZU010000145">
    <property type="protein sequence ID" value="KAK9524941.1"/>
    <property type="molecule type" value="Genomic_DNA"/>
</dbReference>
<dbReference type="GO" id="GO:0046872">
    <property type="term" value="F:metal ion binding"/>
    <property type="evidence" value="ECO:0007669"/>
    <property type="project" value="UniProtKB-KW"/>
</dbReference>
<evidence type="ECO:0000313" key="13">
    <source>
        <dbReference type="Proteomes" id="UP001488805"/>
    </source>
</evidence>
<dbReference type="Proteomes" id="UP001488805">
    <property type="component" value="Unassembled WGS sequence"/>
</dbReference>
<dbReference type="SMART" id="SM00607">
    <property type="entry name" value="FTP"/>
    <property type="match status" value="3"/>
</dbReference>
<keyword evidence="5" id="KW-0964">Secreted</keyword>
<feature type="chain" id="PRO_5043665394" description="C-type lectin domain-containing protein" evidence="10">
    <location>
        <begin position="25"/>
        <end position="632"/>
    </location>
</feature>
<keyword evidence="13" id="KW-1185">Reference proteome</keyword>
<comment type="function">
    <text evidence="1">Acts as a defensive agent. Recognizes blood group fucosylated oligosaccharides including A, B, H and Lewis B-type antigens. Does not recognize Lewis A antigen and has low affinity for monovalent haptens.</text>
</comment>